<dbReference type="GO" id="GO:0006508">
    <property type="term" value="P:proteolysis"/>
    <property type="evidence" value="ECO:0007669"/>
    <property type="project" value="UniProtKB-KW"/>
</dbReference>
<sequence>MSSIIDIKFELESNKLDSIKADATIVIVKNKDLSHKWVTQEDELKVQGFEGSAEELCQIGNNIYVGVPCFDSDEIRLALCNALKKIKKSSYKTISIGSYSSKRELNISAIVEGAILGSYKFDKYFTKKSSINVEKIIISTEDYSDNKIDETKANEEIKFSFAVANATNMAKTIVNSTPNDVTPQRLAQLAKELTIDVPNTNCFIGDNEYLESENMNLFLAVNRASCHPAKLVHLSYTPKNPKKVITLVGKGLTYDSGGLNIKTGSYMSTMKADKGGACAVLGIFKAITELKLDVELHAVIGATENMVGGDAYKADDVIIARNKDSVEIQNTDAEGRLVLADCLSWAQDKIKSDYILDFATLTGACVVGLGEYTTGIMGNNSKLKHQIGANNSGELSSMLPFNKYLKKTLKSPVADICNISSSRYGGAITAGLFLDNFITDEYKDKWVHLDIAGPAFVERDWGYNQTGASGAGVRLVSYWINKLIKD</sequence>
<dbReference type="Gene3D" id="3.40.630.10">
    <property type="entry name" value="Zn peptidases"/>
    <property type="match status" value="1"/>
</dbReference>
<feature type="domain" description="Cytosol aminopeptidase" evidence="6">
    <location>
        <begin position="330"/>
        <end position="337"/>
    </location>
</feature>
<keyword evidence="4 7" id="KW-0378">Hydrolase</keyword>
<dbReference type="PANTHER" id="PTHR11963:SF23">
    <property type="entry name" value="CYTOSOL AMINOPEPTIDASE"/>
    <property type="match status" value="1"/>
</dbReference>
<dbReference type="EC" id="3.4.11.1" evidence="7"/>
<dbReference type="PRINTS" id="PR00481">
    <property type="entry name" value="LAMNOPPTDASE"/>
</dbReference>
<dbReference type="PROSITE" id="PS00631">
    <property type="entry name" value="CYTOSOL_AP"/>
    <property type="match status" value="1"/>
</dbReference>
<reference evidence="7" key="1">
    <citation type="submission" date="2020-01" db="EMBL/GenBank/DDBJ databases">
        <authorList>
            <person name="Meier V. D."/>
            <person name="Meier V D."/>
        </authorList>
    </citation>
    <scope>NUCLEOTIDE SEQUENCE</scope>
    <source>
        <strain evidence="7">HLG_WM_MAG_12</strain>
    </source>
</reference>
<dbReference type="SUPFAM" id="SSF53187">
    <property type="entry name" value="Zn-dependent exopeptidases"/>
    <property type="match status" value="1"/>
</dbReference>
<protein>
    <submittedName>
        <fullName evidence="7">Cytosol aminopeptidase PepA (EC)</fullName>
        <ecNumber evidence="7">3.4.11.1</ecNumber>
    </submittedName>
</protein>
<dbReference type="NCBIfam" id="NF002081">
    <property type="entry name" value="PRK00913.3-3"/>
    <property type="match status" value="1"/>
</dbReference>
<accession>A0A6S6SG87</accession>
<dbReference type="SUPFAM" id="SSF52949">
    <property type="entry name" value="Macro domain-like"/>
    <property type="match status" value="1"/>
</dbReference>
<dbReference type="Pfam" id="PF00883">
    <property type="entry name" value="Peptidase_M17"/>
    <property type="match status" value="1"/>
</dbReference>
<keyword evidence="5" id="KW-0464">Manganese</keyword>
<evidence type="ECO:0000256" key="1">
    <source>
        <dbReference type="ARBA" id="ARBA00009528"/>
    </source>
</evidence>
<dbReference type="InterPro" id="IPR043472">
    <property type="entry name" value="Macro_dom-like"/>
</dbReference>
<dbReference type="InterPro" id="IPR011356">
    <property type="entry name" value="Leucine_aapep/pepB"/>
</dbReference>
<dbReference type="CDD" id="cd00433">
    <property type="entry name" value="Peptidase_M17"/>
    <property type="match status" value="1"/>
</dbReference>
<dbReference type="InterPro" id="IPR008283">
    <property type="entry name" value="Peptidase_M17_N"/>
</dbReference>
<evidence type="ECO:0000313" key="7">
    <source>
        <dbReference type="EMBL" id="CAA6803889.1"/>
    </source>
</evidence>
<gene>
    <name evidence="7" type="ORF">HELGO_WM2715</name>
</gene>
<evidence type="ECO:0000256" key="5">
    <source>
        <dbReference type="ARBA" id="ARBA00023211"/>
    </source>
</evidence>
<evidence type="ECO:0000259" key="6">
    <source>
        <dbReference type="PROSITE" id="PS00631"/>
    </source>
</evidence>
<evidence type="ECO:0000256" key="3">
    <source>
        <dbReference type="ARBA" id="ARBA00022670"/>
    </source>
</evidence>
<dbReference type="Pfam" id="PF02789">
    <property type="entry name" value="Peptidase_M17_N"/>
    <property type="match status" value="1"/>
</dbReference>
<dbReference type="InterPro" id="IPR000819">
    <property type="entry name" value="Peptidase_M17_C"/>
</dbReference>
<proteinExistence type="inferred from homology"/>
<dbReference type="GO" id="GO:0070006">
    <property type="term" value="F:metalloaminopeptidase activity"/>
    <property type="evidence" value="ECO:0007669"/>
    <property type="project" value="InterPro"/>
</dbReference>
<keyword evidence="3" id="KW-0645">Protease</keyword>
<dbReference type="GO" id="GO:0030145">
    <property type="term" value="F:manganese ion binding"/>
    <property type="evidence" value="ECO:0007669"/>
    <property type="project" value="InterPro"/>
</dbReference>
<name>A0A6S6SG87_9BACT</name>
<dbReference type="GO" id="GO:0005737">
    <property type="term" value="C:cytoplasm"/>
    <property type="evidence" value="ECO:0007669"/>
    <property type="project" value="InterPro"/>
</dbReference>
<comment type="similarity">
    <text evidence="1">Belongs to the peptidase M17 family.</text>
</comment>
<organism evidence="7">
    <name type="scientific">uncultured Campylobacterales bacterium</name>
    <dbReference type="NCBI Taxonomy" id="352960"/>
    <lineage>
        <taxon>Bacteria</taxon>
        <taxon>Pseudomonadati</taxon>
        <taxon>Campylobacterota</taxon>
        <taxon>Epsilonproteobacteria</taxon>
        <taxon>Campylobacterales</taxon>
        <taxon>environmental samples</taxon>
    </lineage>
</organism>
<evidence type="ECO:0000256" key="4">
    <source>
        <dbReference type="ARBA" id="ARBA00022801"/>
    </source>
</evidence>
<evidence type="ECO:0000256" key="2">
    <source>
        <dbReference type="ARBA" id="ARBA00022438"/>
    </source>
</evidence>
<dbReference type="AlphaFoldDB" id="A0A6S6SG87"/>
<dbReference type="PANTHER" id="PTHR11963">
    <property type="entry name" value="LEUCINE AMINOPEPTIDASE-RELATED"/>
    <property type="match status" value="1"/>
</dbReference>
<dbReference type="Gene3D" id="3.40.220.10">
    <property type="entry name" value="Leucine Aminopeptidase, subunit E, domain 1"/>
    <property type="match status" value="1"/>
</dbReference>
<dbReference type="EMBL" id="CACVAW010000010">
    <property type="protein sequence ID" value="CAA6803889.1"/>
    <property type="molecule type" value="Genomic_DNA"/>
</dbReference>
<keyword evidence="2 7" id="KW-0031">Aminopeptidase</keyword>